<accession>A0A897N8D0</accession>
<organism evidence="6 7">
    <name type="scientific">Halapricum desulfuricans</name>
    <dbReference type="NCBI Taxonomy" id="2841257"/>
    <lineage>
        <taxon>Archaea</taxon>
        <taxon>Methanobacteriati</taxon>
        <taxon>Methanobacteriota</taxon>
        <taxon>Stenosarchaea group</taxon>
        <taxon>Halobacteria</taxon>
        <taxon>Halobacteriales</taxon>
        <taxon>Haloarculaceae</taxon>
        <taxon>Halapricum</taxon>
    </lineage>
</organism>
<keyword evidence="5" id="KW-0472">Membrane</keyword>
<evidence type="ECO:0000313" key="6">
    <source>
        <dbReference type="EMBL" id="QSG08774.1"/>
    </source>
</evidence>
<keyword evidence="4" id="KW-1133">Transmembrane helix</keyword>
<dbReference type="KEGG" id="hds:HSR122_1378"/>
<dbReference type="GO" id="GO:0005886">
    <property type="term" value="C:plasma membrane"/>
    <property type="evidence" value="ECO:0007669"/>
    <property type="project" value="UniProtKB-SubCell"/>
</dbReference>
<name>A0A897N8D0_9EURY</name>
<dbReference type="InterPro" id="IPR022791">
    <property type="entry name" value="L-PG_synthase/AglD"/>
</dbReference>
<proteinExistence type="predicted"/>
<dbReference type="Pfam" id="PF03706">
    <property type="entry name" value="LPG_synthase_TM"/>
    <property type="match status" value="1"/>
</dbReference>
<comment type="subcellular location">
    <subcellularLocation>
        <location evidence="1">Cell membrane</location>
        <topology evidence="1">Multi-pass membrane protein</topology>
    </subcellularLocation>
</comment>
<keyword evidence="3" id="KW-0812">Transmembrane</keyword>
<evidence type="ECO:0000256" key="3">
    <source>
        <dbReference type="ARBA" id="ARBA00022692"/>
    </source>
</evidence>
<reference evidence="6 7" key="1">
    <citation type="submission" date="2020-11" db="EMBL/GenBank/DDBJ databases">
        <title>Carbohydrate-dependent, anaerobic sulfur respiration: A novel catabolism in halophilic archaea.</title>
        <authorList>
            <person name="Sorokin D.Y."/>
            <person name="Messina E."/>
            <person name="Smedile F."/>
            <person name="La Cono V."/>
            <person name="Hallsworth J.E."/>
            <person name="Yakimov M.M."/>
        </authorList>
    </citation>
    <scope>NUCLEOTIDE SEQUENCE [LARGE SCALE GENOMIC DNA]</scope>
    <source>
        <strain evidence="6 7">HSR12-2</strain>
    </source>
</reference>
<evidence type="ECO:0000256" key="2">
    <source>
        <dbReference type="ARBA" id="ARBA00022475"/>
    </source>
</evidence>
<evidence type="ECO:0000256" key="1">
    <source>
        <dbReference type="ARBA" id="ARBA00004651"/>
    </source>
</evidence>
<evidence type="ECO:0000256" key="5">
    <source>
        <dbReference type="ARBA" id="ARBA00023136"/>
    </source>
</evidence>
<keyword evidence="2" id="KW-1003">Cell membrane</keyword>
<evidence type="ECO:0000256" key="4">
    <source>
        <dbReference type="ARBA" id="ARBA00022989"/>
    </source>
</evidence>
<dbReference type="GeneID" id="68852012"/>
<keyword evidence="7" id="KW-1185">Reference proteome</keyword>
<dbReference type="AlphaFoldDB" id="A0A897N8D0"/>
<evidence type="ECO:0000313" key="7">
    <source>
        <dbReference type="Proteomes" id="UP000662973"/>
    </source>
</evidence>
<dbReference type="EMBL" id="CP064788">
    <property type="protein sequence ID" value="QSG08774.1"/>
    <property type="molecule type" value="Genomic_DNA"/>
</dbReference>
<dbReference type="Proteomes" id="UP000662973">
    <property type="component" value="Chromosome"/>
</dbReference>
<protein>
    <submittedName>
        <fullName evidence="6">Putative flippase</fullName>
    </submittedName>
</protein>
<dbReference type="RefSeq" id="WP_394355544.1">
    <property type="nucleotide sequence ID" value="NZ_CP064788.1"/>
</dbReference>
<sequence>MVGLVVLWQSAWGLCLHTVLRALGTPISRARAILVFVAATFANQVTPFGQAGGEPISALLVSEAADTEYEDGLAAIASVDTLHFFPSIGMAITGFALFVVRGFDLRYRAVWAASRQRSFSGLSLRLGLRRLPRRLPSSSTGG</sequence>
<gene>
    <name evidence="6" type="primary">aglD23</name>
    <name evidence="6" type="ORF">HSR122_1378</name>
</gene>